<dbReference type="Pfam" id="PF20041">
    <property type="entry name" value="DUF6443"/>
    <property type="match status" value="1"/>
</dbReference>
<dbReference type="InterPro" id="IPR050708">
    <property type="entry name" value="T6SS_VgrG/RHS"/>
</dbReference>
<dbReference type="NCBIfam" id="NF045639">
    <property type="entry name" value="GCX_COOH"/>
    <property type="match status" value="1"/>
</dbReference>
<feature type="signal peptide" evidence="1">
    <location>
        <begin position="1"/>
        <end position="26"/>
    </location>
</feature>
<dbReference type="PANTHER" id="PTHR32305">
    <property type="match status" value="1"/>
</dbReference>
<accession>A0A4Q9FII4</accession>
<evidence type="ECO:0000313" key="3">
    <source>
        <dbReference type="EMBL" id="TBN11950.1"/>
    </source>
</evidence>
<name>A0A4Q9FII4_9FLAO</name>
<dbReference type="Proteomes" id="UP000292372">
    <property type="component" value="Unassembled WGS sequence"/>
</dbReference>
<feature type="chain" id="PRO_5020425836" description="DUF6443 domain-containing protein" evidence="1">
    <location>
        <begin position="27"/>
        <end position="3066"/>
    </location>
</feature>
<organism evidence="3 4">
    <name type="scientific">Hyunsoonleella pacifica</name>
    <dbReference type="NCBI Taxonomy" id="1080224"/>
    <lineage>
        <taxon>Bacteria</taxon>
        <taxon>Pseudomonadati</taxon>
        <taxon>Bacteroidota</taxon>
        <taxon>Flavobacteriia</taxon>
        <taxon>Flavobacteriales</taxon>
        <taxon>Flavobacteriaceae</taxon>
    </lineage>
</organism>
<feature type="non-terminal residue" evidence="3">
    <location>
        <position position="3066"/>
    </location>
</feature>
<dbReference type="OrthoDB" id="2972467at2"/>
<keyword evidence="1" id="KW-0732">Signal</keyword>
<comment type="caution">
    <text evidence="3">The sequence shown here is derived from an EMBL/GenBank/DDBJ whole genome shotgun (WGS) entry which is preliminary data.</text>
</comment>
<keyword evidence="4" id="KW-1185">Reference proteome</keyword>
<dbReference type="Gene3D" id="2.180.10.10">
    <property type="entry name" value="RHS repeat-associated core"/>
    <property type="match status" value="2"/>
</dbReference>
<dbReference type="InterPro" id="IPR045619">
    <property type="entry name" value="DUF6443"/>
</dbReference>
<protein>
    <recommendedName>
        <fullName evidence="2">DUF6443 domain-containing protein</fullName>
    </recommendedName>
</protein>
<sequence>MFTRKNKIKLIQVFVLYLIVNAFAFAQNPQEFSSTSIIPETTLSNSAYELETTGVLDVDVYSYVNLSIKENTAPYDAYKFSITLTVSPLLPDGTPDSDYTITLEVENNLTAGVGNITDLKQHILENKYISSVYISSISFEDIQSGVSDNTTVPENIQLSIGYNKTRYYELSPDAPTITTSSTPISEGELTISWDEIPEARYYDVEWTWVDNYGDNITIPLDKSIIYFNVKDFERNSTRIQTNSLSYNIPVVYSQGYILYRVRAVGNFLDDITKNKYSRWTRDTQDEQNDKTEAEANNTSISRFAITHWPHKVEITEDHASGKNWQFQSSFAEDGKKKEVVSYFDGSLRNRQTVTKINTDNTAVVGEVVYDAQGRPAVEVLPVPTTDNELKYHNGQNQEGAFNLNSSGIPYSYLDFDLNSQNEGNSISDSKKMSIALGASKYYSPDNTDFSGLERDRIPDASQFPFSQIEYTPDNTGRIRRKSGVGKAHQLNSGHEMEYFYGIPEQEELNRLFGYAIGNTSHYKKNMVLDPNGQLSISYIDPQGRTIATALAGDKIESNSLISLEDEQNDDLHEEFTIDLLNKENNNLNASGNFNTLQDERYYFGVKTVAFDAPRKFSYGVTASPFTYDCVTDFETEPNTTLSQAYDITYDLNINIFDENATNLFSLDTKSNIPENHIVIDQANKTYSYTDENGNFPEITIDRGTFTITKSLKVNKAAAEEAANLYIAKLQDENDDCYVSPDIISPPPIIIDGCFTTCEECITAITTEYPSAIDYANEMLQQYPINEQTEELTNTFIAQYNEAIIACNAPCNDADPTITPGEDPLESISCQSAKDQLLQDMSPLGQYGNGVNTNNPETILNIFNESNQLYSARTSDSGTYNSWKNPYHPEYDGARPNPSQGLYTSGNYYNEDGSISEIKVEIIETIDENDVVTVSYQPEIDDTAISTLRPTDDVDISNKYWVKPQYLSNHIDFVRLWQDSWAESLIVYHPEYDYLLYVNELCTIQRNSALGTFNSDGFDAYLQSIVTFDEADQAGYFLNTISDFILYDPYFSQFQLSSDLQASSDYMSSFLSKDGMMETALTQDYNNTNAAMVYSAYANITFSSLDNKTISDIKLTHTFDQILNEVRALDDSKKKDKFWNVYKANYLGLKQQIQSVFINAYAQEKNAYNGCIGQSAVPTDLINNLTEGYTTSSTRNYLNTLNPSNGICSDTNSGAYITKQKRFLPSDMFYNAGADPKDVVNDIAEQVNYNYYVNTGVCPLARDLQIYLDGYFKESANIGVEGRNYQGQYLSPKLYEALGGVVNNPSTSGIIISEKEFRLSIDGVTDSEVTIIIPTSSTYSWNDYASTWEILSITQINATQIDDTTYSYKALAKLNEEGTEDIIISGTTKVRISNCDIDPSVIAEGGEYLGPGSTYDETGSCNKQTYFEKALKTLMNGLIETNQLNIEGSIDITNLQIYSEGYLPEFFGYPQTMIWKSDGGSQIELEADGVSVMYMALYTDLPNENAYCNDVRFEYIYDENTITSQEIKTTWFDFNNDEELIVDGQVYDDDNNENPNLINFLCCDDINNYTTTIDPDPLPCSSVLLADGTFESQGEICHQGCVTNSGCGMSFGGGYAATSGEWTKEYNTTHFLLLSNDLFSENECSDYTVQFQSSTCTDLCMVPPTGAQNGGEYFYVTRIIGSGGKAAIKTLLTDLVVGKTYTVSFDQSGIRPGENSRCCGGISATSSTVYFGDQSAPGGKVIVVSDANAHDNDNTNNNVWEHFSTTFVANSTTAELKIEADFDYNGCTPSHGAPIIYVGLDNIKVFADQDGDGIGDDCDPVDNSTICNAGDPAIQFGEDLKNLLNKIIANNNFTDEGVSITNLPEYQSQTFQNFVDINAAGVYCSLVGSSNPNYTTYNYQGITDAEYYYSSGLQNNTYNDDISIHFNSSATDYRDKLYIFLDIDITKKEYITEFIDILPVKSSGETATQSTLYARLTYKYVINETEYQFEEITKLIRGKLLNDSDALQGFGLDYHCNLRDLNSCENQSNLAFASQSLALAAQTICDKPCVAQPLKPVSSMEKYQVYLDILQSVGIDTSPANEGVTYISKEDFSSYNYAYITEDYKYYIDTVVIPTTTAQDESPSTSLNYISIGDFGATDFGYGYDDPDDGRVGMQGIIDEYLNTHLNDNNISFDDKKTWMQFASDHYYQLTDQGNSCISLPPLLPVDFNDVYYPAPKESSCERFTENIKNTYGKNNYEEFLRKEREKFLNAYLRHATENVEEEFKMIYQDKEYQYTLYYYDQAGNLKQTVPPQGVKRFSKEQLEAIADVDGVSLSLNDRINKYRKDNPINEDIELLPNHEYKTQYKYNSLNQLVWQSTPDGGITCFAYDDLGRIIASQNAKQKDNNTFSYTTYDDLGRIIEAGELVPNVDVAINNTTGKLVYTSNDSYVEFLIEVTEPDNTITKTRYPDNITSEKHEVTQTVYTEYSIDENQVFKTAGIADINQTSRNRVTEIYYFDEKLPSTSNVDFNHAIYYNYDIHGNVKEMVTHNKLLAKSSNQYSGLKHVEYEYDLISGNVNKVYYQKGLADQFIHKYEYDADNRIVNVQTSTDGFIWETDASYNYFAHGPLARTVLGDKEVQGMDYAYTLQGWLKGVNSNQLDPTKDLGTDGTVGSNVAQDAMGFALTYYGNNTNNITDENDYASIGSINAFLDIDNTAANNVRNLYNGNIKQMSTDIADMNETALGAQINDYTYDQLNRIKSMQGYLGGTANYSGVYEYDKNGNLKTLKRKADQGQNMDDLEYFYKDITEADGTIRKTNQLDYVNDLEEDIGLNDLGEQTPGNYEYDKIGQLTFDRAEGINNIEWRVDGKVASIEKADGTEIHFKYDGLGNRIAKTVLPENKTTVYSRDAQGNVLAVYETNEYDITNITNSKYIALKEHHIYGSSRLGIEEKNILLEDDGSSGIVLENITLSDQNITSAQQYRAELDIETNNYTINSGVNVIMKAGNSIVFKPGTTILSGSNLTARIEPITATLPEDMLARIVGDKRYELSNHLGNVLTVISDRKLVDDPLNFTNFTADVLSYNDYYPFG</sequence>
<reference evidence="3 4" key="1">
    <citation type="journal article" date="2015" name="Int. J. Syst. Evol. Microbiol.">
        <title>Hyunsoonleella pacifica sp. nov., isolated from seawater of South Pacific Gyre.</title>
        <authorList>
            <person name="Gao X."/>
            <person name="Zhang Z."/>
            <person name="Dai X."/>
            <person name="Zhang X.H."/>
        </authorList>
    </citation>
    <scope>NUCLEOTIDE SEQUENCE [LARGE SCALE GENOMIC DNA]</scope>
    <source>
        <strain evidence="3 4">SW033</strain>
    </source>
</reference>
<evidence type="ECO:0000313" key="4">
    <source>
        <dbReference type="Proteomes" id="UP000292372"/>
    </source>
</evidence>
<evidence type="ECO:0000259" key="2">
    <source>
        <dbReference type="Pfam" id="PF20041"/>
    </source>
</evidence>
<proteinExistence type="predicted"/>
<gene>
    <name evidence="3" type="ORF">EYD46_17430</name>
</gene>
<dbReference type="InterPro" id="IPR055015">
    <property type="entry name" value="GCX_COOH"/>
</dbReference>
<dbReference type="PANTHER" id="PTHR32305:SF15">
    <property type="entry name" value="PROTEIN RHSA-RELATED"/>
    <property type="match status" value="1"/>
</dbReference>
<dbReference type="RefSeq" id="WP_130938460.1">
    <property type="nucleotide sequence ID" value="NZ_SIRS01000009.1"/>
</dbReference>
<evidence type="ECO:0000256" key="1">
    <source>
        <dbReference type="SAM" id="SignalP"/>
    </source>
</evidence>
<feature type="domain" description="DUF6443" evidence="2">
    <location>
        <begin position="327"/>
        <end position="416"/>
    </location>
</feature>
<dbReference type="EMBL" id="SIRS01000009">
    <property type="protein sequence ID" value="TBN11950.1"/>
    <property type="molecule type" value="Genomic_DNA"/>
</dbReference>